<sequence length="184" mass="21266">MSGKDILLKNEIEMILQGGSIGGDLKLYFESLDDNNLRRALFILSRMYPVKLIVSDDEVDFISSMLSSERITKQNNFFEFVRSISIVDFNCEQKNVIGRVIKSHFTNLCERCSFELDELLMRIFSSVELMEYMKALVESSDDLAVLQHISDILRDEYFYNSNVTNEILQILTKKIPNLAAKENK</sequence>
<evidence type="ECO:0000313" key="2">
    <source>
        <dbReference type="Proteomes" id="UP001199659"/>
    </source>
</evidence>
<reference evidence="1 2" key="1">
    <citation type="journal article" date="2022" name="Int. J. Syst. Evol. Microbiol.">
        <title>Pseudocitrobacter corydidari sp. nov., isolated from the Asian emerald cockroach Corydidarum magnifica.</title>
        <authorList>
            <person name="Guzman J."/>
            <person name="Poehlein A."/>
            <person name="Glaeser S.P."/>
            <person name="Schwengers O."/>
            <person name="Blom J."/>
            <person name="Hollensteiner J."/>
            <person name="Kampfer P."/>
            <person name="Vilcinskas A."/>
        </authorList>
    </citation>
    <scope>NUCLEOTIDE SEQUENCE [LARGE SCALE GENOMIC DNA]</scope>
    <source>
        <strain evidence="1">G163CM</strain>
    </source>
</reference>
<organism evidence="1 2">
    <name type="scientific">Pseudocitrobacter corydidari</name>
    <dbReference type="NCBI Taxonomy" id="2891570"/>
    <lineage>
        <taxon>Bacteria</taxon>
        <taxon>Pseudomonadati</taxon>
        <taxon>Pseudomonadota</taxon>
        <taxon>Gammaproteobacteria</taxon>
        <taxon>Enterobacterales</taxon>
        <taxon>Enterobacteriaceae</taxon>
        <taxon>Pseudocitrobacter</taxon>
    </lineage>
</organism>
<evidence type="ECO:0000313" key="1">
    <source>
        <dbReference type="EMBL" id="UGS42589.1"/>
    </source>
</evidence>
<protein>
    <submittedName>
        <fullName evidence="1">Uncharacterized protein</fullName>
    </submittedName>
</protein>
<keyword evidence="2" id="KW-1185">Reference proteome</keyword>
<dbReference type="Proteomes" id="UP001199659">
    <property type="component" value="Chromosome"/>
</dbReference>
<dbReference type="RefSeq" id="WP_231825687.1">
    <property type="nucleotide sequence ID" value="NZ_CP087880.1"/>
</dbReference>
<dbReference type="EMBL" id="CP087880">
    <property type="protein sequence ID" value="UGS42589.1"/>
    <property type="molecule type" value="Genomic_DNA"/>
</dbReference>
<gene>
    <name evidence="1" type="ORF">G163CM_33300</name>
</gene>
<proteinExistence type="predicted"/>
<accession>A0ABY3S900</accession>
<name>A0ABY3S900_9ENTR</name>